<dbReference type="InterPro" id="IPR008803">
    <property type="entry name" value="RHD3/Sey1"/>
</dbReference>
<evidence type="ECO:0000313" key="12">
    <source>
        <dbReference type="Proteomes" id="UP000807159"/>
    </source>
</evidence>
<dbReference type="FunFam" id="3.40.50.300:FF:002271">
    <property type="entry name" value="Protein ROOT HAIR DEFECTIVE 3 homolog"/>
    <property type="match status" value="1"/>
</dbReference>
<dbReference type="GO" id="GO:0005525">
    <property type="term" value="F:GTP binding"/>
    <property type="evidence" value="ECO:0007669"/>
    <property type="project" value="UniProtKB-KW"/>
</dbReference>
<protein>
    <recommendedName>
        <fullName evidence="10">GB1/RHD3-type G domain-containing protein</fullName>
    </recommendedName>
</protein>
<dbReference type="InterPro" id="IPR046758">
    <property type="entry name" value="Sey1/RHD3-like_3HB"/>
</dbReference>
<dbReference type="PANTHER" id="PTHR45923:SF20">
    <property type="entry name" value="PROTEIN ROOT HAIR DEFECTIVE 3 HOMOLOG 2"/>
    <property type="match status" value="1"/>
</dbReference>
<dbReference type="InterPro" id="IPR027417">
    <property type="entry name" value="P-loop_NTPase"/>
</dbReference>
<evidence type="ECO:0000256" key="5">
    <source>
        <dbReference type="ARBA" id="ARBA00022989"/>
    </source>
</evidence>
<dbReference type="InterPro" id="IPR030386">
    <property type="entry name" value="G_GB1_RHD3_dom"/>
</dbReference>
<evidence type="ECO:0000256" key="7">
    <source>
        <dbReference type="ARBA" id="ARBA00023134"/>
    </source>
</evidence>
<comment type="similarity">
    <text evidence="9">Belongs to the TRAFAC class dynamin-like GTPase superfamily. GB1/RHD3 GTPase family.</text>
</comment>
<evidence type="ECO:0000256" key="9">
    <source>
        <dbReference type="PROSITE-ProRule" id="PRU01052"/>
    </source>
</evidence>
<evidence type="ECO:0000256" key="8">
    <source>
        <dbReference type="ARBA" id="ARBA00023136"/>
    </source>
</evidence>
<organism evidence="11 12">
    <name type="scientific">Populus deltoides</name>
    <name type="common">Eastern poplar</name>
    <name type="synonym">Eastern cottonwood</name>
    <dbReference type="NCBI Taxonomy" id="3696"/>
    <lineage>
        <taxon>Eukaryota</taxon>
        <taxon>Viridiplantae</taxon>
        <taxon>Streptophyta</taxon>
        <taxon>Embryophyta</taxon>
        <taxon>Tracheophyta</taxon>
        <taxon>Spermatophyta</taxon>
        <taxon>Magnoliopsida</taxon>
        <taxon>eudicotyledons</taxon>
        <taxon>Gunneridae</taxon>
        <taxon>Pentapetalae</taxon>
        <taxon>rosids</taxon>
        <taxon>fabids</taxon>
        <taxon>Malpighiales</taxon>
        <taxon>Salicaceae</taxon>
        <taxon>Saliceae</taxon>
        <taxon>Populus</taxon>
    </lineage>
</organism>
<dbReference type="SUPFAM" id="SSF52540">
    <property type="entry name" value="P-loop containing nucleoside triphosphate hydrolases"/>
    <property type="match status" value="1"/>
</dbReference>
<dbReference type="Gene3D" id="3.40.50.300">
    <property type="entry name" value="P-loop containing nucleotide triphosphate hydrolases"/>
    <property type="match status" value="1"/>
</dbReference>
<proteinExistence type="inferred from homology"/>
<dbReference type="GO" id="GO:0016320">
    <property type="term" value="P:endoplasmic reticulum membrane fusion"/>
    <property type="evidence" value="ECO:0007669"/>
    <property type="project" value="TreeGrafter"/>
</dbReference>
<dbReference type="Proteomes" id="UP000807159">
    <property type="component" value="Chromosome 12"/>
</dbReference>
<keyword evidence="6" id="KW-0175">Coiled coil</keyword>
<keyword evidence="5" id="KW-1133">Transmembrane helix</keyword>
<dbReference type="Pfam" id="PF05879">
    <property type="entry name" value="RHD3_GTPase"/>
    <property type="match status" value="1"/>
</dbReference>
<keyword evidence="4" id="KW-0256">Endoplasmic reticulum</keyword>
<dbReference type="GO" id="GO:0005783">
    <property type="term" value="C:endoplasmic reticulum"/>
    <property type="evidence" value="ECO:0007669"/>
    <property type="project" value="TreeGrafter"/>
</dbReference>
<feature type="domain" description="GB1/RHD3-type G" evidence="10">
    <location>
        <begin position="34"/>
        <end position="249"/>
    </location>
</feature>
<keyword evidence="8" id="KW-0472">Membrane</keyword>
<comment type="caution">
    <text evidence="11">The sequence shown here is derived from an EMBL/GenBank/DDBJ whole genome shotgun (WGS) entry which is preliminary data.</text>
</comment>
<evidence type="ECO:0000256" key="2">
    <source>
        <dbReference type="ARBA" id="ARBA00022741"/>
    </source>
</evidence>
<dbReference type="PROSITE" id="PS51715">
    <property type="entry name" value="G_GB1_RHD3"/>
    <property type="match status" value="1"/>
</dbReference>
<dbReference type="GO" id="GO:0003924">
    <property type="term" value="F:GTPase activity"/>
    <property type="evidence" value="ECO:0007669"/>
    <property type="project" value="TreeGrafter"/>
</dbReference>
<dbReference type="EMBL" id="JACEGQ020000012">
    <property type="protein sequence ID" value="KAH8492680.1"/>
    <property type="molecule type" value="Genomic_DNA"/>
</dbReference>
<dbReference type="Pfam" id="PF20428">
    <property type="entry name" value="Sey1_3HB"/>
    <property type="match status" value="1"/>
</dbReference>
<keyword evidence="12" id="KW-1185">Reference proteome</keyword>
<evidence type="ECO:0000256" key="4">
    <source>
        <dbReference type="ARBA" id="ARBA00022824"/>
    </source>
</evidence>
<evidence type="ECO:0000256" key="6">
    <source>
        <dbReference type="ARBA" id="ARBA00023054"/>
    </source>
</evidence>
<dbReference type="CDD" id="cd01851">
    <property type="entry name" value="GBP"/>
    <property type="match status" value="1"/>
</dbReference>
<keyword evidence="3" id="KW-0378">Hydrolase</keyword>
<reference evidence="11" key="1">
    <citation type="journal article" date="2021" name="J. Hered.">
        <title>Genome Assembly of Salicaceae Populus deltoides (Eastern Cottonwood) I-69 Based on Nanopore Sequencing and Hi-C Technologies.</title>
        <authorList>
            <person name="Bai S."/>
            <person name="Wu H."/>
            <person name="Zhang J."/>
            <person name="Pan Z."/>
            <person name="Zhao W."/>
            <person name="Li Z."/>
            <person name="Tong C."/>
        </authorList>
    </citation>
    <scope>NUCLEOTIDE SEQUENCE</scope>
    <source>
        <tissue evidence="11">Leaf</tissue>
    </source>
</reference>
<dbReference type="PANTHER" id="PTHR45923">
    <property type="entry name" value="PROTEIN SEY1"/>
    <property type="match status" value="1"/>
</dbReference>
<evidence type="ECO:0000313" key="11">
    <source>
        <dbReference type="EMBL" id="KAH8492680.1"/>
    </source>
</evidence>
<keyword evidence="2" id="KW-0547">Nucleotide-binding</keyword>
<accession>A0A8T2XI52</accession>
<gene>
    <name evidence="11" type="ORF">H0E87_022053</name>
</gene>
<name>A0A8T2XI52_POPDE</name>
<sequence length="595" mass="67823">MKMEQGMQLIDGNGKFNVDGLKDFMTATEFAQSGLSYAIVAIIGSQSSGKSTLMNQTFHTNFEEMNAYNGRGQTTKGIWIAKCSDIDPFTIAMDFEGTDSNQRGEDDTAFEKQSTLFALAIADVVLINMWYKDIGLEHAASRPLLKTVFQVLKRLFKPRKKTLLFVIRDHSKTPLEYLKTALLEDIEKIWAAVAEPETLSSAPLREFFNVEITALPSYEYQEENFKEQVAQLRQRFVHSIYPGGLVGDRQEVEPASGFPLRAEEIWKIIKDNRDLDLPAVKVMVATVRCEEIADEKLKCFTFDEDWLEMKEAVQDGPVSGFGGAVSSILETYLSEYDREVVYFDQEVRNAKRRLLLSNALMVVRDAYDTMLMHLYLNIVNRFKTSLEQSLNEGKEYVAAIHLCSQSCMREFDQGCEDTAIQQSEWDASKFREKLICHMLSEMMAKYKKQITLALAKRVESLLEAGERVTWTSIRNLFERNTEAAVSEFSDAAVSFSLHSSEIDTKLQRLREHARNLLEMKAREAADAGRVLMRMKDRYITSLLPSSFSILFFIKDLGRILGFHRSLVIMKTQFHGIIGLQQETSLKLKGTLSLRL</sequence>
<evidence type="ECO:0000256" key="1">
    <source>
        <dbReference type="ARBA" id="ARBA00022692"/>
    </source>
</evidence>
<evidence type="ECO:0000256" key="3">
    <source>
        <dbReference type="ARBA" id="ARBA00022801"/>
    </source>
</evidence>
<keyword evidence="7" id="KW-0342">GTP-binding</keyword>
<keyword evidence="1" id="KW-0812">Transmembrane</keyword>
<dbReference type="AlphaFoldDB" id="A0A8T2XI52"/>
<evidence type="ECO:0000259" key="10">
    <source>
        <dbReference type="PROSITE" id="PS51715"/>
    </source>
</evidence>